<protein>
    <recommendedName>
        <fullName evidence="3">Xylanolytic transcriptional activator regulatory domain-containing protein</fullName>
    </recommendedName>
</protein>
<feature type="domain" description="Xylanolytic transcriptional activator regulatory" evidence="3">
    <location>
        <begin position="67"/>
        <end position="294"/>
    </location>
</feature>
<dbReference type="GO" id="GO:0006351">
    <property type="term" value="P:DNA-templated transcription"/>
    <property type="evidence" value="ECO:0007669"/>
    <property type="project" value="InterPro"/>
</dbReference>
<dbReference type="GO" id="GO:0003677">
    <property type="term" value="F:DNA binding"/>
    <property type="evidence" value="ECO:0007669"/>
    <property type="project" value="InterPro"/>
</dbReference>
<dbReference type="GO" id="GO:0008270">
    <property type="term" value="F:zinc ion binding"/>
    <property type="evidence" value="ECO:0007669"/>
    <property type="project" value="InterPro"/>
</dbReference>
<dbReference type="AlphaFoldDB" id="A0A507B760"/>
<dbReference type="STRING" id="1093900.A0A507B760"/>
<evidence type="ECO:0000259" key="3">
    <source>
        <dbReference type="Pfam" id="PF04082"/>
    </source>
</evidence>
<comment type="subcellular location">
    <subcellularLocation>
        <location evidence="1">Nucleus</location>
    </subcellularLocation>
</comment>
<reference evidence="4 5" key="1">
    <citation type="submission" date="2019-06" db="EMBL/GenBank/DDBJ databases">
        <title>Draft genome sequence of the filamentous fungus Phialemoniopsis curvata isolated from diesel fuel.</title>
        <authorList>
            <person name="Varaljay V.A."/>
            <person name="Lyon W.J."/>
            <person name="Crouch A.L."/>
            <person name="Drake C.E."/>
            <person name="Hollomon J.M."/>
            <person name="Nadeau L.J."/>
            <person name="Nunn H.S."/>
            <person name="Stevenson B.S."/>
            <person name="Bojanowski C.L."/>
            <person name="Crookes-Goodson W.J."/>
        </authorList>
    </citation>
    <scope>NUCLEOTIDE SEQUENCE [LARGE SCALE GENOMIC DNA]</scope>
    <source>
        <strain evidence="4 5">D216</strain>
    </source>
</reference>
<dbReference type="PANTHER" id="PTHR31001:SF90">
    <property type="entry name" value="CENTROMERE DNA-BINDING PROTEIN COMPLEX CBF3 SUBUNIT B"/>
    <property type="match status" value="1"/>
</dbReference>
<sequence>MGNSGAANYSSVFLDHGHDLTFGVYPRQLAGTQHPVLPNGGPQDCEGGSRDVRLPTREDAMSLFDEYIENASYLLRIVHEPTARQMIVDTYNRLSHGQEVELGIAALILSICASSAFLWNDRGPSSLRFKTAEEAAHQSFLWRKATLDILDQSSRSSPKSLEAVQATMILAEQIYSLEGLSSTYHYLHSCSISVARQMSLHLVDAPNQPDQGNLITREYKRRIWWYLASTDWLLGIMNGALDRTYLINPKHMIVKYPRHLNDEDVATFAEDEARPDTQPTEMSIFIQRIRLADTCRRIIDGLPLGIGEIDGLPYEQVEALDQLFERDLTNLLPALTHPDPLPPEAPARFAFQKKTILLAYHARRARLLRPYLRPGPALHEPLRDKLRATCLRSAHAVLQTASAVLQDCLGESTIVTTPDGSIVQKQPSSHRNGCIINHLFMSCIVLATDPTLSLGASSTRDAEAEARRLELTNTIQLLEKVGKDSVMVTNMLRDLTGILRRPRNQGVGAVADAVPCEAALPALTSPSFKDAGDCTAIASDGNVDPVQNGSFDMNSAMDAKPEWNLAEADSIDLNEIWDEFIGNIPNAEGWDQLFADLDTFPVPI</sequence>
<evidence type="ECO:0000256" key="2">
    <source>
        <dbReference type="ARBA" id="ARBA00023242"/>
    </source>
</evidence>
<dbReference type="PANTHER" id="PTHR31001">
    <property type="entry name" value="UNCHARACTERIZED TRANSCRIPTIONAL REGULATORY PROTEIN"/>
    <property type="match status" value="1"/>
</dbReference>
<name>A0A507B760_9PEZI</name>
<organism evidence="4 5">
    <name type="scientific">Thyridium curvatum</name>
    <dbReference type="NCBI Taxonomy" id="1093900"/>
    <lineage>
        <taxon>Eukaryota</taxon>
        <taxon>Fungi</taxon>
        <taxon>Dikarya</taxon>
        <taxon>Ascomycota</taxon>
        <taxon>Pezizomycotina</taxon>
        <taxon>Sordariomycetes</taxon>
        <taxon>Sordariomycetidae</taxon>
        <taxon>Thyridiales</taxon>
        <taxon>Thyridiaceae</taxon>
        <taxon>Thyridium</taxon>
    </lineage>
</organism>
<accession>A0A507B760</accession>
<proteinExistence type="predicted"/>
<comment type="caution">
    <text evidence="4">The sequence shown here is derived from an EMBL/GenBank/DDBJ whole genome shotgun (WGS) entry which is preliminary data.</text>
</comment>
<dbReference type="InterPro" id="IPR007219">
    <property type="entry name" value="XnlR_reg_dom"/>
</dbReference>
<gene>
    <name evidence="4" type="ORF">E0L32_006892</name>
</gene>
<evidence type="ECO:0000256" key="1">
    <source>
        <dbReference type="ARBA" id="ARBA00004123"/>
    </source>
</evidence>
<keyword evidence="2" id="KW-0539">Nucleus</keyword>
<evidence type="ECO:0000313" key="5">
    <source>
        <dbReference type="Proteomes" id="UP000319257"/>
    </source>
</evidence>
<dbReference type="InterPro" id="IPR050613">
    <property type="entry name" value="Sec_Metabolite_Reg"/>
</dbReference>
<dbReference type="Pfam" id="PF04082">
    <property type="entry name" value="Fungal_trans"/>
    <property type="match status" value="1"/>
</dbReference>
<dbReference type="CDD" id="cd12148">
    <property type="entry name" value="fungal_TF_MHR"/>
    <property type="match status" value="1"/>
</dbReference>
<dbReference type="GO" id="GO:0005634">
    <property type="term" value="C:nucleus"/>
    <property type="evidence" value="ECO:0007669"/>
    <property type="project" value="UniProtKB-SubCell"/>
</dbReference>
<dbReference type="GeneID" id="41974339"/>
<dbReference type="OrthoDB" id="3014581at2759"/>
<evidence type="ECO:0000313" key="4">
    <source>
        <dbReference type="EMBL" id="TPX12480.1"/>
    </source>
</evidence>
<keyword evidence="5" id="KW-1185">Reference proteome</keyword>
<dbReference type="Proteomes" id="UP000319257">
    <property type="component" value="Unassembled WGS sequence"/>
</dbReference>
<dbReference type="InParanoid" id="A0A507B760"/>
<dbReference type="EMBL" id="SKBQ01000040">
    <property type="protein sequence ID" value="TPX12480.1"/>
    <property type="molecule type" value="Genomic_DNA"/>
</dbReference>
<dbReference type="RefSeq" id="XP_030994191.1">
    <property type="nucleotide sequence ID" value="XM_031141575.1"/>
</dbReference>